<sequence>MLTKYSLQKQLIIIFSIIAISILAILLPLIDNNLTHIMDNEMYDVLTRSQNDFYSYDFSPDALDSEKQIYHFTYCVSEDTLRSSQKISAKKFQVLDYAFQDDLLKVIKKNKKKLQAKVKMNDKTIYYQIARADSDNYIISIVYSEYSKTLINSLKGQVINIFYGALFVIALVLFIWVSSLIKPLKLIKNYIDDIKEDKESTLHIDRRDEIGIVSSSLIEMKEEIDKQNEIKEEMIHNISHDLKTPIALIQTYAQSIKDDVYPYGDKDSSVDVILENTNRLEKKVRSLLYLNRLDYLSGQVGDEVCSMKELIEHIVYQLNAMHPDIEIITELQDTYFKGDEEYWRICIENIIENASRYVNHTIKVILKNQYLEIFNDGEPIDNSNPESLFQPYEIGHKGQFGLGLSIVYKTVTMYGFKVEALNRKDGVSFVIHK</sequence>
<keyword evidence="11 14" id="KW-1133">Transmembrane helix</keyword>
<dbReference type="Gene3D" id="1.10.287.130">
    <property type="match status" value="1"/>
</dbReference>
<dbReference type="PANTHER" id="PTHR45528">
    <property type="entry name" value="SENSOR HISTIDINE KINASE CPXA"/>
    <property type="match status" value="1"/>
</dbReference>
<organism evidence="17 18">
    <name type="scientific">Faecalibacillus faecis</name>
    <dbReference type="NCBI Taxonomy" id="1982628"/>
    <lineage>
        <taxon>Bacteria</taxon>
        <taxon>Bacillati</taxon>
        <taxon>Bacillota</taxon>
        <taxon>Erysipelotrichia</taxon>
        <taxon>Erysipelotrichales</taxon>
        <taxon>Coprobacillaceae</taxon>
        <taxon>Faecalibacillus</taxon>
    </lineage>
</organism>
<evidence type="ECO:0000256" key="8">
    <source>
        <dbReference type="ARBA" id="ARBA00022741"/>
    </source>
</evidence>
<evidence type="ECO:0000259" key="16">
    <source>
        <dbReference type="PROSITE" id="PS50885"/>
    </source>
</evidence>
<dbReference type="EC" id="2.7.13.3" evidence="3"/>
<dbReference type="AlphaFoldDB" id="A0A2T3FYP5"/>
<dbReference type="InterPro" id="IPR050398">
    <property type="entry name" value="HssS/ArlS-like"/>
</dbReference>
<dbReference type="GO" id="GO:0005524">
    <property type="term" value="F:ATP binding"/>
    <property type="evidence" value="ECO:0007669"/>
    <property type="project" value="UniProtKB-KW"/>
</dbReference>
<dbReference type="Gene3D" id="3.30.565.10">
    <property type="entry name" value="Histidine kinase-like ATPase, C-terminal domain"/>
    <property type="match status" value="1"/>
</dbReference>
<evidence type="ECO:0000313" key="17">
    <source>
        <dbReference type="EMBL" id="PST40382.1"/>
    </source>
</evidence>
<gene>
    <name evidence="17" type="ORF">C7U55_07155</name>
</gene>
<evidence type="ECO:0000256" key="9">
    <source>
        <dbReference type="ARBA" id="ARBA00022777"/>
    </source>
</evidence>
<feature type="domain" description="Histidine kinase" evidence="15">
    <location>
        <begin position="237"/>
        <end position="433"/>
    </location>
</feature>
<dbReference type="PROSITE" id="PS50109">
    <property type="entry name" value="HIS_KIN"/>
    <property type="match status" value="1"/>
</dbReference>
<comment type="catalytic activity">
    <reaction evidence="1">
        <text>ATP + protein L-histidine = ADP + protein N-phospho-L-histidine.</text>
        <dbReference type="EC" id="2.7.13.3"/>
    </reaction>
</comment>
<evidence type="ECO:0000256" key="5">
    <source>
        <dbReference type="ARBA" id="ARBA00022553"/>
    </source>
</evidence>
<dbReference type="SUPFAM" id="SSF55874">
    <property type="entry name" value="ATPase domain of HSP90 chaperone/DNA topoisomerase II/histidine kinase"/>
    <property type="match status" value="1"/>
</dbReference>
<name>A0A2T3FYP5_9FIRM</name>
<dbReference type="GO" id="GO:0000155">
    <property type="term" value="F:phosphorelay sensor kinase activity"/>
    <property type="evidence" value="ECO:0007669"/>
    <property type="project" value="InterPro"/>
</dbReference>
<evidence type="ECO:0000256" key="14">
    <source>
        <dbReference type="SAM" id="Phobius"/>
    </source>
</evidence>
<dbReference type="SMART" id="SM00388">
    <property type="entry name" value="HisKA"/>
    <property type="match status" value="1"/>
</dbReference>
<evidence type="ECO:0000313" key="18">
    <source>
        <dbReference type="Proteomes" id="UP000241201"/>
    </source>
</evidence>
<evidence type="ECO:0000256" key="2">
    <source>
        <dbReference type="ARBA" id="ARBA00004651"/>
    </source>
</evidence>
<keyword evidence="18" id="KW-1185">Reference proteome</keyword>
<dbReference type="EMBL" id="PYLP01000007">
    <property type="protein sequence ID" value="PST40382.1"/>
    <property type="molecule type" value="Genomic_DNA"/>
</dbReference>
<dbReference type="Pfam" id="PF00512">
    <property type="entry name" value="HisKA"/>
    <property type="match status" value="1"/>
</dbReference>
<keyword evidence="10" id="KW-0067">ATP-binding</keyword>
<keyword evidence="12" id="KW-0902">Two-component regulatory system</keyword>
<dbReference type="InterPro" id="IPR036097">
    <property type="entry name" value="HisK_dim/P_sf"/>
</dbReference>
<accession>A0A2T3FYP5</accession>
<dbReference type="PANTHER" id="PTHR45528:SF1">
    <property type="entry name" value="SENSOR HISTIDINE KINASE CPXA"/>
    <property type="match status" value="1"/>
</dbReference>
<keyword evidence="13 14" id="KW-0472">Membrane</keyword>
<dbReference type="SUPFAM" id="SSF47384">
    <property type="entry name" value="Homodimeric domain of signal transducing histidine kinase"/>
    <property type="match status" value="1"/>
</dbReference>
<protein>
    <recommendedName>
        <fullName evidence="3">histidine kinase</fullName>
        <ecNumber evidence="3">2.7.13.3</ecNumber>
    </recommendedName>
</protein>
<evidence type="ECO:0000256" key="7">
    <source>
        <dbReference type="ARBA" id="ARBA00022692"/>
    </source>
</evidence>
<dbReference type="InterPro" id="IPR003660">
    <property type="entry name" value="HAMP_dom"/>
</dbReference>
<comment type="caution">
    <text evidence="17">The sequence shown here is derived from an EMBL/GenBank/DDBJ whole genome shotgun (WGS) entry which is preliminary data.</text>
</comment>
<dbReference type="InterPro" id="IPR036890">
    <property type="entry name" value="HATPase_C_sf"/>
</dbReference>
<dbReference type="InterPro" id="IPR003594">
    <property type="entry name" value="HATPase_dom"/>
</dbReference>
<evidence type="ECO:0000256" key="4">
    <source>
        <dbReference type="ARBA" id="ARBA00022475"/>
    </source>
</evidence>
<dbReference type="Proteomes" id="UP000241201">
    <property type="component" value="Unassembled WGS sequence"/>
</dbReference>
<dbReference type="CDD" id="cd00082">
    <property type="entry name" value="HisKA"/>
    <property type="match status" value="1"/>
</dbReference>
<keyword evidence="6" id="KW-0808">Transferase</keyword>
<dbReference type="GO" id="GO:0005886">
    <property type="term" value="C:plasma membrane"/>
    <property type="evidence" value="ECO:0007669"/>
    <property type="project" value="UniProtKB-SubCell"/>
</dbReference>
<dbReference type="SMART" id="SM00387">
    <property type="entry name" value="HATPase_c"/>
    <property type="match status" value="1"/>
</dbReference>
<evidence type="ECO:0000256" key="13">
    <source>
        <dbReference type="ARBA" id="ARBA00023136"/>
    </source>
</evidence>
<keyword evidence="7 14" id="KW-0812">Transmembrane</keyword>
<evidence type="ECO:0000256" key="11">
    <source>
        <dbReference type="ARBA" id="ARBA00022989"/>
    </source>
</evidence>
<dbReference type="InterPro" id="IPR003661">
    <property type="entry name" value="HisK_dim/P_dom"/>
</dbReference>
<comment type="subcellular location">
    <subcellularLocation>
        <location evidence="2">Cell membrane</location>
        <topology evidence="2">Multi-pass membrane protein</topology>
    </subcellularLocation>
</comment>
<keyword evidence="9 17" id="KW-0418">Kinase</keyword>
<evidence type="ECO:0000256" key="1">
    <source>
        <dbReference type="ARBA" id="ARBA00000085"/>
    </source>
</evidence>
<dbReference type="PROSITE" id="PS50885">
    <property type="entry name" value="HAMP"/>
    <property type="match status" value="1"/>
</dbReference>
<evidence type="ECO:0000259" key="15">
    <source>
        <dbReference type="PROSITE" id="PS50109"/>
    </source>
</evidence>
<feature type="domain" description="HAMP" evidence="16">
    <location>
        <begin position="178"/>
        <end position="229"/>
    </location>
</feature>
<keyword evidence="8" id="KW-0547">Nucleotide-binding</keyword>
<keyword evidence="4" id="KW-1003">Cell membrane</keyword>
<evidence type="ECO:0000256" key="6">
    <source>
        <dbReference type="ARBA" id="ARBA00022679"/>
    </source>
</evidence>
<evidence type="ECO:0000256" key="12">
    <source>
        <dbReference type="ARBA" id="ARBA00023012"/>
    </source>
</evidence>
<feature type="transmembrane region" description="Helical" evidence="14">
    <location>
        <begin position="12"/>
        <end position="30"/>
    </location>
</feature>
<reference evidence="18" key="1">
    <citation type="submission" date="2018-03" db="EMBL/GenBank/DDBJ databases">
        <title>Lachnoclostridium SNUG30370 gen.nov., sp.nov., isolated from human faeces.</title>
        <authorList>
            <person name="Seo B."/>
            <person name="Jeon K."/>
            <person name="Ko G."/>
        </authorList>
    </citation>
    <scope>NUCLEOTIDE SEQUENCE [LARGE SCALE GENOMIC DNA]</scope>
    <source>
        <strain evidence="18">SNUG30370</strain>
    </source>
</reference>
<dbReference type="InterPro" id="IPR005467">
    <property type="entry name" value="His_kinase_dom"/>
</dbReference>
<dbReference type="Gene3D" id="6.10.340.10">
    <property type="match status" value="1"/>
</dbReference>
<proteinExistence type="predicted"/>
<evidence type="ECO:0000256" key="10">
    <source>
        <dbReference type="ARBA" id="ARBA00022840"/>
    </source>
</evidence>
<evidence type="ECO:0000256" key="3">
    <source>
        <dbReference type="ARBA" id="ARBA00012438"/>
    </source>
</evidence>
<dbReference type="Pfam" id="PF02518">
    <property type="entry name" value="HATPase_c"/>
    <property type="match status" value="1"/>
</dbReference>
<keyword evidence="5" id="KW-0597">Phosphoprotein</keyword>
<feature type="transmembrane region" description="Helical" evidence="14">
    <location>
        <begin position="161"/>
        <end position="181"/>
    </location>
</feature>